<dbReference type="STRING" id="1344416.A0A139A3W9"/>
<feature type="region of interest" description="Disordered" evidence="1">
    <location>
        <begin position="352"/>
        <end position="376"/>
    </location>
</feature>
<protein>
    <submittedName>
        <fullName evidence="3">CobW-domain-containing protein</fullName>
    </submittedName>
</protein>
<dbReference type="SUPFAM" id="SSF90002">
    <property type="entry name" value="Hypothetical protein YjiA, C-terminal domain"/>
    <property type="match status" value="1"/>
</dbReference>
<dbReference type="SUPFAM" id="SSF52540">
    <property type="entry name" value="P-loop containing nucleoside triphosphate hydrolases"/>
    <property type="match status" value="1"/>
</dbReference>
<sequence length="464" mass="49709">MSYAPVFSDDLADDAPDLVELESEINVTENVAAQRQAPSSPQVSPPQNQQTSAAQEQPASSNSQPLLPVPLTIITGYLGAGKTTLLNHILSSPHGLRIAVILNEFGDSGGIEKPVMQVASRADNPGEGVASSGETISPPVAEEWIELPNGCMCCTLKGPTIQAIETLLSTPRDPPLTHVLVETTGLADPTSLLSTLWLDDPLESPMVLAGVWCVVDASTARRSSQEREWWRQVACADGVAVNKCDLVAESEVQVVEEWIAGANPMASVMRSERSRLPLPALLSLQAYDHSSPAAADRLRTAAKAAEAAKVIGVEGWGGHDGSVRPLTLRHTAPVPLSRLERFLQRVLWEEAQPETQHAASSETPADNDRTPSSHPEREILRLKALITIEPDPSSEDPARRSVNRVVVQAVRETYEIGDPKPVLEGEDTESKVVVIGRGLFATEGQASAQGTFATAPPNRSLYRG</sequence>
<feature type="domain" description="CobW/HypB/UreG nucleotide-binding" evidence="2">
    <location>
        <begin position="70"/>
        <end position="269"/>
    </location>
</feature>
<dbReference type="OrthoDB" id="258627at2759"/>
<dbReference type="OMA" id="GHSHMDP"/>
<evidence type="ECO:0000256" key="1">
    <source>
        <dbReference type="SAM" id="MobiDB-lite"/>
    </source>
</evidence>
<name>A0A139A3W9_GONPJ</name>
<accession>A0A139A3W9</accession>
<dbReference type="CDD" id="cd03112">
    <property type="entry name" value="CobW-like"/>
    <property type="match status" value="1"/>
</dbReference>
<dbReference type="Proteomes" id="UP000070544">
    <property type="component" value="Unassembled WGS sequence"/>
</dbReference>
<dbReference type="InterPro" id="IPR003495">
    <property type="entry name" value="CobW/HypB/UreG_nucleotide-bd"/>
</dbReference>
<evidence type="ECO:0000313" key="4">
    <source>
        <dbReference type="Proteomes" id="UP000070544"/>
    </source>
</evidence>
<reference evidence="3 4" key="1">
    <citation type="journal article" date="2015" name="Genome Biol. Evol.">
        <title>Phylogenomic analyses indicate that early fungi evolved digesting cell walls of algal ancestors of land plants.</title>
        <authorList>
            <person name="Chang Y."/>
            <person name="Wang S."/>
            <person name="Sekimoto S."/>
            <person name="Aerts A.L."/>
            <person name="Choi C."/>
            <person name="Clum A."/>
            <person name="LaButti K.M."/>
            <person name="Lindquist E.A."/>
            <person name="Yee Ngan C."/>
            <person name="Ohm R.A."/>
            <person name="Salamov A.A."/>
            <person name="Grigoriev I.V."/>
            <person name="Spatafora J.W."/>
            <person name="Berbee M.L."/>
        </authorList>
    </citation>
    <scope>NUCLEOTIDE SEQUENCE [LARGE SCALE GENOMIC DNA]</scope>
    <source>
        <strain evidence="3 4">JEL478</strain>
    </source>
</reference>
<dbReference type="InterPro" id="IPR027417">
    <property type="entry name" value="P-loop_NTPase"/>
</dbReference>
<proteinExistence type="predicted"/>
<dbReference type="PANTHER" id="PTHR13748:SF31">
    <property type="entry name" value="ZINC-REGULATED GTPASE METALLOPROTEIN ACTIVATOR 1A-RELATED"/>
    <property type="match status" value="1"/>
</dbReference>
<dbReference type="PANTHER" id="PTHR13748">
    <property type="entry name" value="COBW-RELATED"/>
    <property type="match status" value="1"/>
</dbReference>
<dbReference type="InterPro" id="IPR051316">
    <property type="entry name" value="Zinc-reg_GTPase_activator"/>
</dbReference>
<feature type="compositionally biased region" description="Polar residues" evidence="1">
    <location>
        <begin position="353"/>
        <end position="364"/>
    </location>
</feature>
<dbReference type="Gene3D" id="3.30.1220.10">
    <property type="entry name" value="CobW-like, C-terminal domain"/>
    <property type="match status" value="1"/>
</dbReference>
<dbReference type="EMBL" id="KQ965810">
    <property type="protein sequence ID" value="KXS11063.1"/>
    <property type="molecule type" value="Genomic_DNA"/>
</dbReference>
<organism evidence="3 4">
    <name type="scientific">Gonapodya prolifera (strain JEL478)</name>
    <name type="common">Monoblepharis prolifera</name>
    <dbReference type="NCBI Taxonomy" id="1344416"/>
    <lineage>
        <taxon>Eukaryota</taxon>
        <taxon>Fungi</taxon>
        <taxon>Fungi incertae sedis</taxon>
        <taxon>Chytridiomycota</taxon>
        <taxon>Chytridiomycota incertae sedis</taxon>
        <taxon>Monoblepharidomycetes</taxon>
        <taxon>Monoblepharidales</taxon>
        <taxon>Gonapodyaceae</taxon>
        <taxon>Gonapodya</taxon>
    </lineage>
</organism>
<feature type="compositionally biased region" description="Low complexity" evidence="1">
    <location>
        <begin position="32"/>
        <end position="52"/>
    </location>
</feature>
<evidence type="ECO:0000313" key="3">
    <source>
        <dbReference type="EMBL" id="KXS11063.1"/>
    </source>
</evidence>
<dbReference type="GO" id="GO:0005737">
    <property type="term" value="C:cytoplasm"/>
    <property type="evidence" value="ECO:0007669"/>
    <property type="project" value="TreeGrafter"/>
</dbReference>
<feature type="compositionally biased region" description="Polar residues" evidence="1">
    <location>
        <begin position="53"/>
        <end position="65"/>
    </location>
</feature>
<dbReference type="Pfam" id="PF02492">
    <property type="entry name" value="cobW"/>
    <property type="match status" value="1"/>
</dbReference>
<evidence type="ECO:0000259" key="2">
    <source>
        <dbReference type="Pfam" id="PF02492"/>
    </source>
</evidence>
<keyword evidence="4" id="KW-1185">Reference proteome</keyword>
<gene>
    <name evidence="3" type="ORF">M427DRAFT_73376</name>
</gene>
<dbReference type="AlphaFoldDB" id="A0A139A3W9"/>
<dbReference type="InterPro" id="IPR036627">
    <property type="entry name" value="CobW-likC_sf"/>
</dbReference>
<dbReference type="Gene3D" id="3.40.50.300">
    <property type="entry name" value="P-loop containing nucleotide triphosphate hydrolases"/>
    <property type="match status" value="1"/>
</dbReference>
<feature type="region of interest" description="Disordered" evidence="1">
    <location>
        <begin position="29"/>
        <end position="65"/>
    </location>
</feature>
<feature type="compositionally biased region" description="Basic and acidic residues" evidence="1">
    <location>
        <begin position="366"/>
        <end position="376"/>
    </location>
</feature>